<evidence type="ECO:0000313" key="7">
    <source>
        <dbReference type="Proteomes" id="UP000015453"/>
    </source>
</evidence>
<evidence type="ECO:0000256" key="3">
    <source>
        <dbReference type="ARBA" id="ARBA00022964"/>
    </source>
</evidence>
<keyword evidence="3" id="KW-0560">Oxidoreductase</keyword>
<dbReference type="GO" id="GO:0016121">
    <property type="term" value="P:carotene catabolic process"/>
    <property type="evidence" value="ECO:0007669"/>
    <property type="project" value="TreeGrafter"/>
</dbReference>
<feature type="binding site" evidence="5">
    <location>
        <position position="191"/>
    </location>
    <ligand>
        <name>Fe cation</name>
        <dbReference type="ChEBI" id="CHEBI:24875"/>
        <note>catalytic</note>
    </ligand>
</feature>
<evidence type="ECO:0000313" key="6">
    <source>
        <dbReference type="EMBL" id="EPS68113.1"/>
    </source>
</evidence>
<organism evidence="6 7">
    <name type="scientific">Genlisea aurea</name>
    <dbReference type="NCBI Taxonomy" id="192259"/>
    <lineage>
        <taxon>Eukaryota</taxon>
        <taxon>Viridiplantae</taxon>
        <taxon>Streptophyta</taxon>
        <taxon>Embryophyta</taxon>
        <taxon>Tracheophyta</taxon>
        <taxon>Spermatophyta</taxon>
        <taxon>Magnoliopsida</taxon>
        <taxon>eudicotyledons</taxon>
        <taxon>Gunneridae</taxon>
        <taxon>Pentapetalae</taxon>
        <taxon>asterids</taxon>
        <taxon>lamiids</taxon>
        <taxon>Lamiales</taxon>
        <taxon>Lentibulariaceae</taxon>
        <taxon>Genlisea</taxon>
    </lineage>
</organism>
<dbReference type="PANTHER" id="PTHR10543:SF46">
    <property type="entry name" value="CAROTENOID CLEAVAGE DIOXYGENASE 4, CHLOROPLASTIC-RELATED"/>
    <property type="match status" value="1"/>
</dbReference>
<dbReference type="Proteomes" id="UP000015453">
    <property type="component" value="Unassembled WGS sequence"/>
</dbReference>
<dbReference type="GO" id="GO:0009570">
    <property type="term" value="C:chloroplast stroma"/>
    <property type="evidence" value="ECO:0007669"/>
    <property type="project" value="TreeGrafter"/>
</dbReference>
<comment type="cofactor">
    <cofactor evidence="5">
        <name>Fe(2+)</name>
        <dbReference type="ChEBI" id="CHEBI:29033"/>
    </cofactor>
    <text evidence="5">Binds 1 Fe(2+) ion per subunit.</text>
</comment>
<dbReference type="AlphaFoldDB" id="S8DXV7"/>
<feature type="binding site" evidence="5">
    <location>
        <position position="240"/>
    </location>
    <ligand>
        <name>Fe cation</name>
        <dbReference type="ChEBI" id="CHEBI:24875"/>
        <note>catalytic</note>
    </ligand>
</feature>
<feature type="binding site" evidence="5">
    <location>
        <position position="305"/>
    </location>
    <ligand>
        <name>Fe cation</name>
        <dbReference type="ChEBI" id="CHEBI:24875"/>
        <note>catalytic</note>
    </ligand>
</feature>
<keyword evidence="4 5" id="KW-0408">Iron</keyword>
<dbReference type="GO" id="GO:0010436">
    <property type="term" value="F:carotenoid dioxygenase activity"/>
    <property type="evidence" value="ECO:0007669"/>
    <property type="project" value="TreeGrafter"/>
</dbReference>
<dbReference type="PANTHER" id="PTHR10543">
    <property type="entry name" value="BETA-CAROTENE DIOXYGENASE"/>
    <property type="match status" value="1"/>
</dbReference>
<evidence type="ECO:0008006" key="8">
    <source>
        <dbReference type="Google" id="ProtNLM"/>
    </source>
</evidence>
<protein>
    <recommendedName>
        <fullName evidence="8">Carotenoid cleavage dioxygenase 4</fullName>
    </recommendedName>
</protein>
<feature type="binding site" evidence="5">
    <location>
        <position position="490"/>
    </location>
    <ligand>
        <name>Fe cation</name>
        <dbReference type="ChEBI" id="CHEBI:24875"/>
        <note>catalytic</note>
    </ligand>
</feature>
<dbReference type="InterPro" id="IPR004294">
    <property type="entry name" value="Carotenoid_Oase"/>
</dbReference>
<keyword evidence="2 5" id="KW-0479">Metal-binding</keyword>
<comment type="caution">
    <text evidence="6">The sequence shown here is derived from an EMBL/GenBank/DDBJ whole genome shotgun (WGS) entry which is preliminary data.</text>
</comment>
<evidence type="ECO:0000256" key="5">
    <source>
        <dbReference type="PIRSR" id="PIRSR604294-1"/>
    </source>
</evidence>
<accession>S8DXV7</accession>
<dbReference type="EMBL" id="AUSU01002777">
    <property type="protein sequence ID" value="EPS68113.1"/>
    <property type="molecule type" value="Genomic_DNA"/>
</dbReference>
<sequence>PAFDPVRVLAGNFAPVAELPPTVCREVEGAIPATLRGTYVRNGPNPQFIPQGPYHSFDGDGMLHAVTFDGGDGEDNGAVFCSRFVKTYKYELERRLGFAVMPSVFSSFSGACASLARLCQLASLAIAGKLDFRGGIGAANTSLFQFAGKLFALQEVNYPYRMEITSDGDVITVGPYNFSGGNRPMTTMTAHPKIDVNTGEAFAFRYRLLPPFLVYSRINPEGTEQVDIPIWSLRDPSFIHDFAVTKNYAVFPDPQFKYRPAELMRGGAILNADHGKPPRLGILPKYAADEKEMRWIDAPGLNIIHIANAWEEDGGDTIVMVASNVYGTENAIKQIDHSSRLSFELVEIKPKENIVRRRPLTSTSAELPVINPAYLGKKSRYVYVGTGVDIPKMNGVAKLDLSLLNSDSSASLDCTVARHHYPHGVYGGEPYFVARDPNNPSADEDDGYILNYIHDEKAGESKFIIMDARSPTLQVLAAIKLPQRVPYGVHGIFLPQN</sequence>
<evidence type="ECO:0000256" key="4">
    <source>
        <dbReference type="ARBA" id="ARBA00023004"/>
    </source>
</evidence>
<reference evidence="6 7" key="1">
    <citation type="journal article" date="2013" name="BMC Genomics">
        <title>The miniature genome of a carnivorous plant Genlisea aurea contains a low number of genes and short non-coding sequences.</title>
        <authorList>
            <person name="Leushkin E.V."/>
            <person name="Sutormin R.A."/>
            <person name="Nabieva E.R."/>
            <person name="Penin A.A."/>
            <person name="Kondrashov A.S."/>
            <person name="Logacheva M.D."/>
        </authorList>
    </citation>
    <scope>NUCLEOTIDE SEQUENCE [LARGE SCALE GENOMIC DNA]</scope>
</reference>
<keyword evidence="3" id="KW-0223">Dioxygenase</keyword>
<proteinExistence type="inferred from homology"/>
<keyword evidence="7" id="KW-1185">Reference proteome</keyword>
<dbReference type="GO" id="GO:0046872">
    <property type="term" value="F:metal ion binding"/>
    <property type="evidence" value="ECO:0007669"/>
    <property type="project" value="UniProtKB-KW"/>
</dbReference>
<feature type="non-terminal residue" evidence="6">
    <location>
        <position position="1"/>
    </location>
</feature>
<comment type="similarity">
    <text evidence="1">Belongs to the carotenoid oxygenase family.</text>
</comment>
<evidence type="ECO:0000256" key="1">
    <source>
        <dbReference type="ARBA" id="ARBA00006787"/>
    </source>
</evidence>
<dbReference type="OrthoDB" id="1069523at2759"/>
<feature type="non-terminal residue" evidence="6">
    <location>
        <position position="497"/>
    </location>
</feature>
<gene>
    <name evidence="6" type="ORF">M569_06660</name>
</gene>
<name>S8DXV7_9LAMI</name>
<evidence type="ECO:0000256" key="2">
    <source>
        <dbReference type="ARBA" id="ARBA00022723"/>
    </source>
</evidence>
<dbReference type="Pfam" id="PF03055">
    <property type="entry name" value="RPE65"/>
    <property type="match status" value="1"/>
</dbReference>